<dbReference type="InterPro" id="IPR014710">
    <property type="entry name" value="RmlC-like_jellyroll"/>
</dbReference>
<dbReference type="Proteomes" id="UP000249061">
    <property type="component" value="Unassembled WGS sequence"/>
</dbReference>
<dbReference type="SUPFAM" id="SSF51182">
    <property type="entry name" value="RmlC-like cupins"/>
    <property type="match status" value="1"/>
</dbReference>
<name>A0A2W5V7F2_9BACT</name>
<dbReference type="AlphaFoldDB" id="A0A2W5V7F2"/>
<dbReference type="Gene3D" id="2.60.120.10">
    <property type="entry name" value="Jelly Rolls"/>
    <property type="match status" value="2"/>
</dbReference>
<dbReference type="EMBL" id="QFQP01000040">
    <property type="protein sequence ID" value="PZR06031.1"/>
    <property type="molecule type" value="Genomic_DNA"/>
</dbReference>
<evidence type="ECO:0000313" key="2">
    <source>
        <dbReference type="EMBL" id="PZR06031.1"/>
    </source>
</evidence>
<dbReference type="InterPro" id="IPR012093">
    <property type="entry name" value="Pirin"/>
</dbReference>
<dbReference type="PANTHER" id="PTHR43212:SF3">
    <property type="entry name" value="QUERCETIN 2,3-DIOXYGENASE"/>
    <property type="match status" value="1"/>
</dbReference>
<comment type="caution">
    <text evidence="2">The sequence shown here is derived from an EMBL/GenBank/DDBJ whole genome shotgun (WGS) entry which is preliminary data.</text>
</comment>
<evidence type="ECO:0000259" key="1">
    <source>
        <dbReference type="Pfam" id="PF17954"/>
    </source>
</evidence>
<dbReference type="Pfam" id="PF17954">
    <property type="entry name" value="Pirin_C_2"/>
    <property type="match status" value="1"/>
</dbReference>
<dbReference type="InterPro" id="IPR011051">
    <property type="entry name" value="RmlC_Cupin_sf"/>
</dbReference>
<feature type="domain" description="Quercetin 2,3-dioxygenase C-terminal cupin" evidence="1">
    <location>
        <begin position="140"/>
        <end position="222"/>
    </location>
</feature>
<sequence length="260" mass="28264">MISILRSAERHHEGHDDSGTWGSFASGTSLGALAQLEEQRLEPGAGSWSWRGNGELVTYVCNGSMAFEDSLGGVGVLRASDVQVIGGGNAAWVVRNASKSDWARGFQLTFDLPPATRVTAREQRRFGATERREHLHLITAFEANSASLRTRALARIYSGVLGAGRHVVHELLAGHSAWLQVVDGECRLNEATLVAGDGASFVQELTVSLTARRPSEVLLVEVFPRKPWVTGRRQRPRGAHRAELSHLRRELRGAAIAASM</sequence>
<proteinExistence type="predicted"/>
<accession>A0A2W5V7F2</accession>
<reference evidence="2 3" key="1">
    <citation type="submission" date="2017-08" db="EMBL/GenBank/DDBJ databases">
        <title>Infants hospitalized years apart are colonized by the same room-sourced microbial strains.</title>
        <authorList>
            <person name="Brooks B."/>
            <person name="Olm M.R."/>
            <person name="Firek B.A."/>
            <person name="Baker R."/>
            <person name="Thomas B.C."/>
            <person name="Morowitz M.J."/>
            <person name="Banfield J.F."/>
        </authorList>
    </citation>
    <scope>NUCLEOTIDE SEQUENCE [LARGE SCALE GENOMIC DNA]</scope>
    <source>
        <strain evidence="2">S2_003_000_R2_14</strain>
    </source>
</reference>
<dbReference type="InterPro" id="IPR041602">
    <property type="entry name" value="Quercetinase_C"/>
</dbReference>
<dbReference type="PANTHER" id="PTHR43212">
    <property type="entry name" value="QUERCETIN 2,3-DIOXYGENASE"/>
    <property type="match status" value="1"/>
</dbReference>
<gene>
    <name evidence="2" type="ORF">DI536_30870</name>
</gene>
<evidence type="ECO:0000313" key="3">
    <source>
        <dbReference type="Proteomes" id="UP000249061"/>
    </source>
</evidence>
<organism evidence="2 3">
    <name type="scientific">Archangium gephyra</name>
    <dbReference type="NCBI Taxonomy" id="48"/>
    <lineage>
        <taxon>Bacteria</taxon>
        <taxon>Pseudomonadati</taxon>
        <taxon>Myxococcota</taxon>
        <taxon>Myxococcia</taxon>
        <taxon>Myxococcales</taxon>
        <taxon>Cystobacterineae</taxon>
        <taxon>Archangiaceae</taxon>
        <taxon>Archangium</taxon>
    </lineage>
</organism>
<protein>
    <recommendedName>
        <fullName evidence="1">Quercetin 2,3-dioxygenase C-terminal cupin domain-containing protein</fullName>
    </recommendedName>
</protein>